<dbReference type="Proteomes" id="UP000256845">
    <property type="component" value="Unassembled WGS sequence"/>
</dbReference>
<evidence type="ECO:0000256" key="1">
    <source>
        <dbReference type="ARBA" id="ARBA00022679"/>
    </source>
</evidence>
<accession>A0A3D9HSB8</accession>
<name>A0A3D9HSB8_9PROT</name>
<feature type="compositionally biased region" description="Polar residues" evidence="5">
    <location>
        <begin position="1"/>
        <end position="12"/>
    </location>
</feature>
<keyword evidence="1" id="KW-0808">Transferase</keyword>
<reference evidence="9 10" key="1">
    <citation type="submission" date="2018-07" db="EMBL/GenBank/DDBJ databases">
        <title>Genomic Encyclopedia of Type Strains, Phase III (KMG-III): the genomes of soil and plant-associated and newly described type strains.</title>
        <authorList>
            <person name="Whitman W."/>
        </authorList>
    </citation>
    <scope>NUCLEOTIDE SEQUENCE [LARGE SCALE GENOMIC DNA]</scope>
    <source>
        <strain evidence="9 10">CECT 8488</strain>
    </source>
</reference>
<dbReference type="CDD" id="cd00143">
    <property type="entry name" value="PP2Cc"/>
    <property type="match status" value="1"/>
</dbReference>
<evidence type="ECO:0000259" key="8">
    <source>
        <dbReference type="PROSITE" id="PS51746"/>
    </source>
</evidence>
<dbReference type="InterPro" id="IPR008271">
    <property type="entry name" value="Ser/Thr_kinase_AS"/>
</dbReference>
<dbReference type="PROSITE" id="PS50011">
    <property type="entry name" value="PROTEIN_KINASE_DOM"/>
    <property type="match status" value="1"/>
</dbReference>
<keyword evidence="4" id="KW-0067">ATP-binding</keyword>
<dbReference type="GO" id="GO:0004674">
    <property type="term" value="F:protein serine/threonine kinase activity"/>
    <property type="evidence" value="ECO:0007669"/>
    <property type="project" value="TreeGrafter"/>
</dbReference>
<feature type="domain" description="PPM-type phosphatase" evidence="8">
    <location>
        <begin position="4"/>
        <end position="232"/>
    </location>
</feature>
<dbReference type="AlphaFoldDB" id="A0A3D9HSB8"/>
<feature type="domain" description="Protein kinase" evidence="7">
    <location>
        <begin position="265"/>
        <end position="537"/>
    </location>
</feature>
<protein>
    <submittedName>
        <fullName evidence="9">Serine/threonine protein phosphatase PrpC</fullName>
    </submittedName>
</protein>
<evidence type="ECO:0000259" key="7">
    <source>
        <dbReference type="PROSITE" id="PS50011"/>
    </source>
</evidence>
<evidence type="ECO:0000313" key="9">
    <source>
        <dbReference type="EMBL" id="RED52315.1"/>
    </source>
</evidence>
<dbReference type="GO" id="GO:0005524">
    <property type="term" value="F:ATP binding"/>
    <property type="evidence" value="ECO:0007669"/>
    <property type="project" value="UniProtKB-KW"/>
</dbReference>
<feature type="region of interest" description="Disordered" evidence="5">
    <location>
        <begin position="1"/>
        <end position="20"/>
    </location>
</feature>
<dbReference type="InterPro" id="IPR011009">
    <property type="entry name" value="Kinase-like_dom_sf"/>
</dbReference>
<dbReference type="CDD" id="cd14014">
    <property type="entry name" value="STKc_PknB_like"/>
    <property type="match status" value="1"/>
</dbReference>
<dbReference type="PANTHER" id="PTHR43289">
    <property type="entry name" value="MITOGEN-ACTIVATED PROTEIN KINASE KINASE KINASE 20-RELATED"/>
    <property type="match status" value="1"/>
</dbReference>
<dbReference type="EMBL" id="QRDW01000002">
    <property type="protein sequence ID" value="RED52315.1"/>
    <property type="molecule type" value="Genomic_DNA"/>
</dbReference>
<sequence length="568" mass="62590">MKLSIGQHSTAGRKNRNEDSFGILMPKGSLLSAKGVAITLADGMSGSEAARIASDTCVKGFLTDYYDTPESWSVQQSAEQVLGSLNRWLHAQGQSAYLARCGMVSTFSAIILKQDGGHLFHVGDSRIYRLRDGALEQLTRDHRIPAGKGQSYLSRGMGADPDLDVDYRCLALEEGDIFVLTTDGVHEYAAANDMVRLVTGNLEDLDQAARYVTDAAFAAGSNDNLTCQIVRIDALDRDGEAAHLSGLSALPFPPPLDPGMILDGYRIIREIHASQRNQVYLAEDLLSGLRVCLKTPSLSYADDADYIEAFQREDWAGRRVTSPHLLKVLAPSRERSCLYSVSEFVDGLTLRQWLYDHPEAELATIRDILGQLAKGLRALHRREMIHQDLKPENVMIDRDGVVKIIDFGSVRLTGVDKQGGGAMVVPGGTQSYRAPEYLLKGSADRRADLYSLGVLAYEMMTGALPYGKGFANAASIHRLDYRPASRINPDVPYWVDGALKKAVAKEPGRRYAVLSEFIADLSKPNPAFRPFEQQPFLERDPVRFWQWTSLVLAMIAAGLLGWVVLLKT</sequence>
<keyword evidence="3" id="KW-0418">Kinase</keyword>
<keyword evidence="6" id="KW-0812">Transmembrane</keyword>
<dbReference type="Pfam" id="PF13672">
    <property type="entry name" value="PP2C_2"/>
    <property type="match status" value="1"/>
</dbReference>
<keyword evidence="6" id="KW-0472">Membrane</keyword>
<dbReference type="InterPro" id="IPR001932">
    <property type="entry name" value="PPM-type_phosphatase-like_dom"/>
</dbReference>
<evidence type="ECO:0000256" key="5">
    <source>
        <dbReference type="SAM" id="MobiDB-lite"/>
    </source>
</evidence>
<evidence type="ECO:0000256" key="6">
    <source>
        <dbReference type="SAM" id="Phobius"/>
    </source>
</evidence>
<evidence type="ECO:0000256" key="3">
    <source>
        <dbReference type="ARBA" id="ARBA00022777"/>
    </source>
</evidence>
<dbReference type="Gene3D" id="3.60.40.10">
    <property type="entry name" value="PPM-type phosphatase domain"/>
    <property type="match status" value="1"/>
</dbReference>
<dbReference type="Pfam" id="PF00069">
    <property type="entry name" value="Pkinase"/>
    <property type="match status" value="1"/>
</dbReference>
<evidence type="ECO:0000256" key="2">
    <source>
        <dbReference type="ARBA" id="ARBA00022741"/>
    </source>
</evidence>
<dbReference type="PANTHER" id="PTHR43289:SF6">
    <property type="entry name" value="SERINE_THREONINE-PROTEIN KINASE NEKL-3"/>
    <property type="match status" value="1"/>
</dbReference>
<dbReference type="OrthoDB" id="9801841at2"/>
<feature type="transmembrane region" description="Helical" evidence="6">
    <location>
        <begin position="544"/>
        <end position="566"/>
    </location>
</feature>
<dbReference type="PROSITE" id="PS51746">
    <property type="entry name" value="PPM_2"/>
    <property type="match status" value="1"/>
</dbReference>
<dbReference type="SMART" id="SM00220">
    <property type="entry name" value="S_TKc"/>
    <property type="match status" value="1"/>
</dbReference>
<keyword evidence="10" id="KW-1185">Reference proteome</keyword>
<dbReference type="Gene3D" id="1.10.510.10">
    <property type="entry name" value="Transferase(Phosphotransferase) domain 1"/>
    <property type="match status" value="1"/>
</dbReference>
<keyword evidence="6" id="KW-1133">Transmembrane helix</keyword>
<dbReference type="SUPFAM" id="SSF81606">
    <property type="entry name" value="PP2C-like"/>
    <property type="match status" value="1"/>
</dbReference>
<dbReference type="InterPro" id="IPR036457">
    <property type="entry name" value="PPM-type-like_dom_sf"/>
</dbReference>
<evidence type="ECO:0000313" key="10">
    <source>
        <dbReference type="Proteomes" id="UP000256845"/>
    </source>
</evidence>
<dbReference type="SMART" id="SM00332">
    <property type="entry name" value="PP2Cc"/>
    <property type="match status" value="1"/>
</dbReference>
<dbReference type="Gene3D" id="3.30.200.20">
    <property type="entry name" value="Phosphorylase Kinase, domain 1"/>
    <property type="match status" value="1"/>
</dbReference>
<gene>
    <name evidence="9" type="ORF">DFP90_102335</name>
</gene>
<dbReference type="SUPFAM" id="SSF56112">
    <property type="entry name" value="Protein kinase-like (PK-like)"/>
    <property type="match status" value="1"/>
</dbReference>
<dbReference type="PROSITE" id="PS00108">
    <property type="entry name" value="PROTEIN_KINASE_ST"/>
    <property type="match status" value="1"/>
</dbReference>
<keyword evidence="2" id="KW-0547">Nucleotide-binding</keyword>
<dbReference type="InterPro" id="IPR000719">
    <property type="entry name" value="Prot_kinase_dom"/>
</dbReference>
<dbReference type="RefSeq" id="WP_115935860.1">
    <property type="nucleotide sequence ID" value="NZ_QRDW01000002.1"/>
</dbReference>
<dbReference type="SMART" id="SM00331">
    <property type="entry name" value="PP2C_SIG"/>
    <property type="match status" value="1"/>
</dbReference>
<comment type="caution">
    <text evidence="9">The sequence shown here is derived from an EMBL/GenBank/DDBJ whole genome shotgun (WGS) entry which is preliminary data.</text>
</comment>
<proteinExistence type="predicted"/>
<organism evidence="9 10">
    <name type="scientific">Aestuariispira insulae</name>
    <dbReference type="NCBI Taxonomy" id="1461337"/>
    <lineage>
        <taxon>Bacteria</taxon>
        <taxon>Pseudomonadati</taxon>
        <taxon>Pseudomonadota</taxon>
        <taxon>Alphaproteobacteria</taxon>
        <taxon>Rhodospirillales</taxon>
        <taxon>Kiloniellaceae</taxon>
        <taxon>Aestuariispira</taxon>
    </lineage>
</organism>
<evidence type="ECO:0000256" key="4">
    <source>
        <dbReference type="ARBA" id="ARBA00022840"/>
    </source>
</evidence>